<evidence type="ECO:0000313" key="1">
    <source>
        <dbReference type="EMBL" id="KAF2686338.1"/>
    </source>
</evidence>
<dbReference type="AlphaFoldDB" id="A0A6G1J7F7"/>
<reference evidence="1" key="1">
    <citation type="journal article" date="2020" name="Stud. Mycol.">
        <title>101 Dothideomycetes genomes: a test case for predicting lifestyles and emergence of pathogens.</title>
        <authorList>
            <person name="Haridas S."/>
            <person name="Albert R."/>
            <person name="Binder M."/>
            <person name="Bloem J."/>
            <person name="Labutti K."/>
            <person name="Salamov A."/>
            <person name="Andreopoulos B."/>
            <person name="Baker S."/>
            <person name="Barry K."/>
            <person name="Bills G."/>
            <person name="Bluhm B."/>
            <person name="Cannon C."/>
            <person name="Castanera R."/>
            <person name="Culley D."/>
            <person name="Daum C."/>
            <person name="Ezra D."/>
            <person name="Gonzalez J."/>
            <person name="Henrissat B."/>
            <person name="Kuo A."/>
            <person name="Liang C."/>
            <person name="Lipzen A."/>
            <person name="Lutzoni F."/>
            <person name="Magnuson J."/>
            <person name="Mondo S."/>
            <person name="Nolan M."/>
            <person name="Ohm R."/>
            <person name="Pangilinan J."/>
            <person name="Park H.-J."/>
            <person name="Ramirez L."/>
            <person name="Alfaro M."/>
            <person name="Sun H."/>
            <person name="Tritt A."/>
            <person name="Yoshinaga Y."/>
            <person name="Zwiers L.-H."/>
            <person name="Turgeon B."/>
            <person name="Goodwin S."/>
            <person name="Spatafora J."/>
            <person name="Crous P."/>
            <person name="Grigoriev I."/>
        </authorList>
    </citation>
    <scope>NUCLEOTIDE SEQUENCE</scope>
    <source>
        <strain evidence="1">CBS 122367</strain>
    </source>
</reference>
<keyword evidence="2" id="KW-1185">Reference proteome</keyword>
<proteinExistence type="predicted"/>
<accession>A0A6G1J7F7</accession>
<organism evidence="1 2">
    <name type="scientific">Lentithecium fluviatile CBS 122367</name>
    <dbReference type="NCBI Taxonomy" id="1168545"/>
    <lineage>
        <taxon>Eukaryota</taxon>
        <taxon>Fungi</taxon>
        <taxon>Dikarya</taxon>
        <taxon>Ascomycota</taxon>
        <taxon>Pezizomycotina</taxon>
        <taxon>Dothideomycetes</taxon>
        <taxon>Pleosporomycetidae</taxon>
        <taxon>Pleosporales</taxon>
        <taxon>Massarineae</taxon>
        <taxon>Lentitheciaceae</taxon>
        <taxon>Lentithecium</taxon>
    </lineage>
</organism>
<name>A0A6G1J7F7_9PLEO</name>
<protein>
    <submittedName>
        <fullName evidence="1">Uncharacterized protein</fullName>
    </submittedName>
</protein>
<gene>
    <name evidence="1" type="ORF">K458DRAFT_387346</name>
</gene>
<dbReference type="Proteomes" id="UP000799291">
    <property type="component" value="Unassembled WGS sequence"/>
</dbReference>
<dbReference type="EMBL" id="MU005577">
    <property type="protein sequence ID" value="KAF2686338.1"/>
    <property type="molecule type" value="Genomic_DNA"/>
</dbReference>
<sequence>MPRSTYLIIKSSTSIEIHIVNDKPYYAIVDKTPKGMPWDYPQKRTPFVYKTVDIEHFSGNIIETWSFKVESEGLLASNVVVVDWAGTREAAREKVVEVVGRDGENAGKGWKTVLLMDLGVGVKVGIVQGGDGCVWVDLVEVEVRSRVNYGYIPGGGQTFDGMGERSMGLDE</sequence>
<evidence type="ECO:0000313" key="2">
    <source>
        <dbReference type="Proteomes" id="UP000799291"/>
    </source>
</evidence>